<dbReference type="GO" id="GO:0003723">
    <property type="term" value="F:RNA binding"/>
    <property type="evidence" value="ECO:0007669"/>
    <property type="project" value="TreeGrafter"/>
</dbReference>
<evidence type="ECO:0000256" key="2">
    <source>
        <dbReference type="ARBA" id="ARBA00009087"/>
    </source>
</evidence>
<evidence type="ECO:0000259" key="7">
    <source>
        <dbReference type="Pfam" id="PF08159"/>
    </source>
</evidence>
<dbReference type="KEGG" id="tet:TTHERM_00049120"/>
<dbReference type="RefSeq" id="XP_001014807.1">
    <property type="nucleotide sequence ID" value="XM_001014807.1"/>
</dbReference>
<sequence>MSVQNKSKQSAQADDRFAKITYDPRFKTMSNKQKKVKIDKRFNSVFTDKKFKIQAKTDKYGNKIDVDDGVNKEMEEYYYNEEEEQDSQQQDEVEDKSQKEKTKKKAQKEAVSKKKQNSKKQDSEEGEEESSNQDIENDEENSEDFEDVSDEENEHEGSFEWNEVSSTDEDIEFEDEEDNQEEFYYGVANEKPPVSENSSSKLALLNYDWININAQDIMLLFNSFKDKTGVIKRVLVYPSEFGLKQMELENQQGPQNIWKKQEENQIVDSDTEDANKKDKKQNKNNDKKNQSKKDKKSKKQEENEDDFSNETTKKMNKRQEKSLFESRKVNLLNHTVTARIDDDQGDLDPVALRNYEKQRMRYYYAVIECDCKRTAEKIYESCDGMEFEMSGMPIDLRFVPEDQVFPYEPKEICDEVPTDSQVKNIVNRSIGHTNTRLTWDQPVDRFKFLDGKMTEKDYEKIDWSKYVAPADDEFDEDELKETLSDEEDNHLEDLDSDEQIARLEEEALRQQQEIDNMNWKKNFDKKNRKKKEGEIEIKFNQGFDELGNKILEKQKRKNETKFETQERLEKDRKKERKQQLKEKIRQQKNKKLGKDIEETAETRKQRAQLALLVENEDKKDVNITLDDPRFKAIYETDIYSVDPTSKFYSKERSSKTLEKQIEYRKKRKLNDN</sequence>
<feature type="compositionally biased region" description="Basic and acidic residues" evidence="6">
    <location>
        <begin position="57"/>
        <end position="75"/>
    </location>
</feature>
<keyword evidence="10" id="KW-1185">Reference proteome</keyword>
<dbReference type="InterPro" id="IPR056750">
    <property type="entry name" value="RRM_ESF1"/>
</dbReference>
<evidence type="ECO:0000256" key="3">
    <source>
        <dbReference type="ARBA" id="ARBA00023054"/>
    </source>
</evidence>
<organism evidence="9 10">
    <name type="scientific">Tetrahymena thermophila (strain SB210)</name>
    <dbReference type="NCBI Taxonomy" id="312017"/>
    <lineage>
        <taxon>Eukaryota</taxon>
        <taxon>Sar</taxon>
        <taxon>Alveolata</taxon>
        <taxon>Ciliophora</taxon>
        <taxon>Intramacronucleata</taxon>
        <taxon>Oligohymenophorea</taxon>
        <taxon>Hymenostomatida</taxon>
        <taxon>Tetrahymenina</taxon>
        <taxon>Tetrahymenidae</taxon>
        <taxon>Tetrahymena</taxon>
    </lineage>
</organism>
<proteinExistence type="inferred from homology"/>
<feature type="region of interest" description="Disordered" evidence="6">
    <location>
        <begin position="1"/>
        <end position="20"/>
    </location>
</feature>
<feature type="region of interest" description="Disordered" evidence="6">
    <location>
        <begin position="557"/>
        <end position="600"/>
    </location>
</feature>
<dbReference type="STRING" id="312017.Q23D79"/>
<evidence type="ECO:0000256" key="4">
    <source>
        <dbReference type="ARBA" id="ARBA00023242"/>
    </source>
</evidence>
<feature type="compositionally biased region" description="Acidic residues" evidence="6">
    <location>
        <begin position="76"/>
        <end position="94"/>
    </location>
</feature>
<feature type="coiled-coil region" evidence="5">
    <location>
        <begin position="491"/>
        <end position="520"/>
    </location>
</feature>
<dbReference type="PANTHER" id="PTHR12202">
    <property type="entry name" value="ESF1 HOMOLOG"/>
    <property type="match status" value="1"/>
</dbReference>
<feature type="compositionally biased region" description="Basic and acidic residues" evidence="6">
    <location>
        <begin position="557"/>
        <end position="585"/>
    </location>
</feature>
<name>Q23D79_TETTS</name>
<evidence type="ECO:0000313" key="9">
    <source>
        <dbReference type="EMBL" id="EAR94590.1"/>
    </source>
</evidence>
<feature type="domain" description="ESF1 RRM" evidence="8">
    <location>
        <begin position="200"/>
        <end position="287"/>
    </location>
</feature>
<feature type="domain" description="ESF1 RRM" evidence="8">
    <location>
        <begin position="333"/>
        <end position="413"/>
    </location>
</feature>
<dbReference type="GO" id="GO:0005730">
    <property type="term" value="C:nucleolus"/>
    <property type="evidence" value="ECO:0007669"/>
    <property type="project" value="UniProtKB-SubCell"/>
</dbReference>
<dbReference type="HOGENOM" id="CLU_010564_2_1_1"/>
<feature type="compositionally biased region" description="Acidic residues" evidence="6">
    <location>
        <begin position="166"/>
        <end position="179"/>
    </location>
</feature>
<dbReference type="AlphaFoldDB" id="Q23D79"/>
<dbReference type="InterPro" id="IPR039754">
    <property type="entry name" value="Esf1"/>
</dbReference>
<dbReference type="OrthoDB" id="307786at2759"/>
<feature type="domain" description="NUC153" evidence="7">
    <location>
        <begin position="627"/>
        <end position="654"/>
    </location>
</feature>
<reference evidence="10" key="1">
    <citation type="journal article" date="2006" name="PLoS Biol.">
        <title>Macronuclear genome sequence of the ciliate Tetrahymena thermophila, a model eukaryote.</title>
        <authorList>
            <person name="Eisen J.A."/>
            <person name="Coyne R.S."/>
            <person name="Wu M."/>
            <person name="Wu D."/>
            <person name="Thiagarajan M."/>
            <person name="Wortman J.R."/>
            <person name="Badger J.H."/>
            <person name="Ren Q."/>
            <person name="Amedeo P."/>
            <person name="Jones K.M."/>
            <person name="Tallon L.J."/>
            <person name="Delcher A.L."/>
            <person name="Salzberg S.L."/>
            <person name="Silva J.C."/>
            <person name="Haas B.J."/>
            <person name="Majoros W.H."/>
            <person name="Farzad M."/>
            <person name="Carlton J.M."/>
            <person name="Smith R.K. Jr."/>
            <person name="Garg J."/>
            <person name="Pearlman R.E."/>
            <person name="Karrer K.M."/>
            <person name="Sun L."/>
            <person name="Manning G."/>
            <person name="Elde N.C."/>
            <person name="Turkewitz A.P."/>
            <person name="Asai D.J."/>
            <person name="Wilkes D.E."/>
            <person name="Wang Y."/>
            <person name="Cai H."/>
            <person name="Collins K."/>
            <person name="Stewart B.A."/>
            <person name="Lee S.R."/>
            <person name="Wilamowska K."/>
            <person name="Weinberg Z."/>
            <person name="Ruzzo W.L."/>
            <person name="Wloga D."/>
            <person name="Gaertig J."/>
            <person name="Frankel J."/>
            <person name="Tsao C.-C."/>
            <person name="Gorovsky M.A."/>
            <person name="Keeling P.J."/>
            <person name="Waller R.F."/>
            <person name="Patron N.J."/>
            <person name="Cherry J.M."/>
            <person name="Stover N.A."/>
            <person name="Krieger C.J."/>
            <person name="del Toro C."/>
            <person name="Ryder H.F."/>
            <person name="Williamson S.C."/>
            <person name="Barbeau R.A."/>
            <person name="Hamilton E.P."/>
            <person name="Orias E."/>
        </authorList>
    </citation>
    <scope>NUCLEOTIDE SEQUENCE [LARGE SCALE GENOMIC DNA]</scope>
    <source>
        <strain evidence="10">SB210</strain>
    </source>
</reference>
<evidence type="ECO:0000256" key="5">
    <source>
        <dbReference type="SAM" id="Coils"/>
    </source>
</evidence>
<protein>
    <submittedName>
        <fullName evidence="9">Uncharacterized protein</fullName>
    </submittedName>
</protein>
<dbReference type="GO" id="GO:0006364">
    <property type="term" value="P:rRNA processing"/>
    <property type="evidence" value="ECO:0007669"/>
    <property type="project" value="InterPro"/>
</dbReference>
<dbReference type="Pfam" id="PF08159">
    <property type="entry name" value="NUC153"/>
    <property type="match status" value="1"/>
</dbReference>
<dbReference type="OMA" id="DHDFAID"/>
<evidence type="ECO:0000256" key="6">
    <source>
        <dbReference type="SAM" id="MobiDB-lite"/>
    </source>
</evidence>
<dbReference type="GeneID" id="7830959"/>
<dbReference type="Pfam" id="PF25121">
    <property type="entry name" value="RRM_ESF1"/>
    <property type="match status" value="2"/>
</dbReference>
<feature type="compositionally biased region" description="Acidic residues" evidence="6">
    <location>
        <begin position="124"/>
        <end position="154"/>
    </location>
</feature>
<feature type="compositionally biased region" description="Polar residues" evidence="6">
    <location>
        <begin position="1"/>
        <end position="12"/>
    </location>
</feature>
<evidence type="ECO:0000313" key="10">
    <source>
        <dbReference type="Proteomes" id="UP000009168"/>
    </source>
</evidence>
<feature type="compositionally biased region" description="Basic and acidic residues" evidence="6">
    <location>
        <begin position="273"/>
        <end position="292"/>
    </location>
</feature>
<dbReference type="PANTHER" id="PTHR12202:SF0">
    <property type="entry name" value="ESF1 HOMOLOG"/>
    <property type="match status" value="1"/>
</dbReference>
<dbReference type="EMBL" id="GG662712">
    <property type="protein sequence ID" value="EAR94590.1"/>
    <property type="molecule type" value="Genomic_DNA"/>
</dbReference>
<comment type="similarity">
    <text evidence="2">Belongs to the ESF1 family.</text>
</comment>
<comment type="subcellular location">
    <subcellularLocation>
        <location evidence="1">Nucleus</location>
        <location evidence="1">Nucleolus</location>
    </subcellularLocation>
</comment>
<dbReference type="InParanoid" id="Q23D79"/>
<feature type="compositionally biased region" description="Basic and acidic residues" evidence="6">
    <location>
        <begin position="311"/>
        <end position="322"/>
    </location>
</feature>
<gene>
    <name evidence="9" type="ORF">TTHERM_00049120</name>
</gene>
<accession>Q23D79</accession>
<evidence type="ECO:0000256" key="1">
    <source>
        <dbReference type="ARBA" id="ARBA00004604"/>
    </source>
</evidence>
<feature type="region of interest" description="Disordered" evidence="6">
    <location>
        <begin position="254"/>
        <end position="322"/>
    </location>
</feature>
<feature type="region of interest" description="Disordered" evidence="6">
    <location>
        <begin position="57"/>
        <end position="179"/>
    </location>
</feature>
<keyword evidence="3 5" id="KW-0175">Coiled coil</keyword>
<dbReference type="eggNOG" id="KOG2318">
    <property type="taxonomic scope" value="Eukaryota"/>
</dbReference>
<keyword evidence="4" id="KW-0539">Nucleus</keyword>
<dbReference type="InterPro" id="IPR012580">
    <property type="entry name" value="NUC153"/>
</dbReference>
<evidence type="ECO:0000259" key="8">
    <source>
        <dbReference type="Pfam" id="PF25121"/>
    </source>
</evidence>
<dbReference type="Proteomes" id="UP000009168">
    <property type="component" value="Unassembled WGS sequence"/>
</dbReference>